<dbReference type="InterPro" id="IPR019734">
    <property type="entry name" value="TPR_rpt"/>
</dbReference>
<dbReference type="EMBL" id="LFMY01000002">
    <property type="protein sequence ID" value="OKL63184.1"/>
    <property type="molecule type" value="Genomic_DNA"/>
</dbReference>
<organism evidence="8 9">
    <name type="scientific">Talaromyces atroroseus</name>
    <dbReference type="NCBI Taxonomy" id="1441469"/>
    <lineage>
        <taxon>Eukaryota</taxon>
        <taxon>Fungi</taxon>
        <taxon>Dikarya</taxon>
        <taxon>Ascomycota</taxon>
        <taxon>Pezizomycotina</taxon>
        <taxon>Eurotiomycetes</taxon>
        <taxon>Eurotiomycetidae</taxon>
        <taxon>Eurotiales</taxon>
        <taxon>Trichocomaceae</taxon>
        <taxon>Talaromyces</taxon>
        <taxon>Talaromyces sect. Trachyspermi</taxon>
    </lineage>
</organism>
<dbReference type="AlphaFoldDB" id="A0A1Q5QB81"/>
<sequence length="1028" mass="115607">MAEYDQASADIRSFQDVLRKFPPRPNKDGYTTELRDVLCADCDAIFSSRAELENHRFTKFCPGAAILVHVMTRDKLINKGYRIEKRLVPLESSPLRVPCGKCKEIFSSDEAKEAHESIHETHDFICLQCGQKCDTPYELRLHYDYHDDMEFRQARKEVKAVHKRASSHPHTASFSIPLSPTENVMRRVHKRKSQRLLNAWSLKKAGKGEDGEIVAVAFSLPEDMERVHAAEGTLQNVEAGDVIDFPINQFTTWLDMRDTDVCNEKENFSEQYRSSLNESKGALAPRRMSLLKSVFGLKLSKRLSRSDASASQPRKLMKKEHSVRFSFVSKPKRSAETARSESRTSNRILEQIDNSVEISSPRSLHAGEYYANPFIHMRITPDGAIVEDLSGRRRVLQLEQIAYIYSIVSADSSLATPRSQIDSIQFRAEKCVEDGRLKEAIVAYKEISDILNEHPALDTNLRARSGILHRIGYIYSALGRAGESEHYFLKALAIYRRLYGRDQRVIYTLLNDIAKLCERDGYATEASALYERVLAGRLRVLGHNDPETLNSMQELASIKSNLGDLESALQLLEDAVPAFETVLGLQNENTLVSMSILSVLYQKLGLNEKSLAVSRKMLPHCKTIVGYDSSLTRNTVMKYLEDSGNFDFPTDLKQIIDHYRRSKSAESFRVLQTLGRAYMDAGLNRDACEVFLSLLDDTNGAKGLDSLEFFDALSALCVALEHLGHLDEAIKNYGQLLQSIQKTPLDHPSRSRMDYARSRVTDLIHRREVLTAERRAWEMFEDGPCVSCQSNTTSLCNTCHIVRFCNAVCHEKGSVKHKSSCIPSVTLRESKSVAITPRCPPSVQSDALQMILPSERGTAPPSITASHTVYLDPRNFTTFRMKLSSNVNTLLVFSPEADIRYTIMGNISESESDQATLPTTSFSRLEGKKPLNVTSSTLGGHQWLTPSSQDSVSITPMEQTAAIYLVVAPGEQMMKNLVEKRVRARSGGGEKEYFEALDIPDSKLIEYAQGLSMNGYMGEAFLYIVGWM</sequence>
<name>A0A1Q5QB81_TALAT</name>
<evidence type="ECO:0000256" key="2">
    <source>
        <dbReference type="ARBA" id="ARBA00022737"/>
    </source>
</evidence>
<dbReference type="PANTHER" id="PTHR45641:SF19">
    <property type="entry name" value="NEPHROCYSTIN-3"/>
    <property type="match status" value="1"/>
</dbReference>
<evidence type="ECO:0000256" key="4">
    <source>
        <dbReference type="ARBA" id="ARBA00022803"/>
    </source>
</evidence>
<reference evidence="8 9" key="1">
    <citation type="submission" date="2015-06" db="EMBL/GenBank/DDBJ databases">
        <title>Talaromyces atroroseus IBT 11181 draft genome.</title>
        <authorList>
            <person name="Rasmussen K.B."/>
            <person name="Rasmussen S."/>
            <person name="Petersen B."/>
            <person name="Sicheritz-Ponten T."/>
            <person name="Mortensen U.H."/>
            <person name="Thrane U."/>
        </authorList>
    </citation>
    <scope>NUCLEOTIDE SEQUENCE [LARGE SCALE GENOMIC DNA]</scope>
    <source>
        <strain evidence="8 9">IBT 11181</strain>
    </source>
</reference>
<dbReference type="PANTHER" id="PTHR45641">
    <property type="entry name" value="TETRATRICOPEPTIDE REPEAT PROTEIN (AFU_ORTHOLOGUE AFUA_6G03870)"/>
    <property type="match status" value="1"/>
</dbReference>
<keyword evidence="9" id="KW-1185">Reference proteome</keyword>
<keyword evidence="1" id="KW-0479">Metal-binding</keyword>
<evidence type="ECO:0000256" key="1">
    <source>
        <dbReference type="ARBA" id="ARBA00022723"/>
    </source>
</evidence>
<evidence type="ECO:0000313" key="8">
    <source>
        <dbReference type="EMBL" id="OKL63184.1"/>
    </source>
</evidence>
<dbReference type="OrthoDB" id="5086500at2759"/>
<feature type="domain" description="MYND-type" evidence="7">
    <location>
        <begin position="785"/>
        <end position="821"/>
    </location>
</feature>
<feature type="domain" description="C2H2-type" evidence="6">
    <location>
        <begin position="99"/>
        <end position="119"/>
    </location>
</feature>
<comment type="caution">
    <text evidence="8">The sequence shown here is derived from an EMBL/GenBank/DDBJ whole genome shotgun (WGS) entry which is preliminary data.</text>
</comment>
<dbReference type="InterPro" id="IPR011990">
    <property type="entry name" value="TPR-like_helical_dom_sf"/>
</dbReference>
<dbReference type="Pfam" id="PF13424">
    <property type="entry name" value="TPR_12"/>
    <property type="match status" value="1"/>
</dbReference>
<evidence type="ECO:0000256" key="3">
    <source>
        <dbReference type="ARBA" id="ARBA00022771"/>
    </source>
</evidence>
<keyword evidence="5" id="KW-0862">Zinc</keyword>
<dbReference type="STRING" id="1441469.A0A1Q5QB81"/>
<dbReference type="SUPFAM" id="SSF144232">
    <property type="entry name" value="HIT/MYND zinc finger-like"/>
    <property type="match status" value="1"/>
</dbReference>
<gene>
    <name evidence="8" type="ORF">UA08_01379</name>
</gene>
<feature type="domain" description="C2H2-type" evidence="6">
    <location>
        <begin position="126"/>
        <end position="146"/>
    </location>
</feature>
<dbReference type="PROSITE" id="PS01360">
    <property type="entry name" value="ZF_MYND_1"/>
    <property type="match status" value="1"/>
</dbReference>
<protein>
    <submittedName>
        <fullName evidence="8">Uncharacterized protein</fullName>
    </submittedName>
</protein>
<keyword evidence="2" id="KW-0677">Repeat</keyword>
<dbReference type="GO" id="GO:0008270">
    <property type="term" value="F:zinc ion binding"/>
    <property type="evidence" value="ECO:0007669"/>
    <property type="project" value="UniProtKB-KW"/>
</dbReference>
<evidence type="ECO:0000313" key="9">
    <source>
        <dbReference type="Proteomes" id="UP000214365"/>
    </source>
</evidence>
<dbReference type="Proteomes" id="UP000214365">
    <property type="component" value="Unassembled WGS sequence"/>
</dbReference>
<dbReference type="SMART" id="SM00028">
    <property type="entry name" value="TPR"/>
    <property type="match status" value="4"/>
</dbReference>
<dbReference type="PROSITE" id="PS00028">
    <property type="entry name" value="ZINC_FINGER_C2H2_1"/>
    <property type="match status" value="2"/>
</dbReference>
<dbReference type="InterPro" id="IPR013087">
    <property type="entry name" value="Znf_C2H2_type"/>
</dbReference>
<dbReference type="InterPro" id="IPR002893">
    <property type="entry name" value="Znf_MYND"/>
</dbReference>
<evidence type="ECO:0000256" key="5">
    <source>
        <dbReference type="ARBA" id="ARBA00022833"/>
    </source>
</evidence>
<dbReference type="GeneID" id="31001134"/>
<dbReference type="SMART" id="SM00355">
    <property type="entry name" value="ZnF_C2H2"/>
    <property type="match status" value="3"/>
</dbReference>
<dbReference type="SUPFAM" id="SSF48452">
    <property type="entry name" value="TPR-like"/>
    <property type="match status" value="2"/>
</dbReference>
<keyword evidence="3" id="KW-0863">Zinc-finger</keyword>
<accession>A0A1Q5QB81</accession>
<proteinExistence type="predicted"/>
<dbReference type="Gene3D" id="1.25.40.10">
    <property type="entry name" value="Tetratricopeptide repeat domain"/>
    <property type="match status" value="1"/>
</dbReference>
<dbReference type="Pfam" id="PF13374">
    <property type="entry name" value="TPR_10"/>
    <property type="match status" value="1"/>
</dbReference>
<evidence type="ECO:0000259" key="7">
    <source>
        <dbReference type="PROSITE" id="PS01360"/>
    </source>
</evidence>
<dbReference type="RefSeq" id="XP_020123305.1">
    <property type="nucleotide sequence ID" value="XM_020261037.1"/>
</dbReference>
<keyword evidence="4" id="KW-0802">TPR repeat</keyword>
<evidence type="ECO:0000259" key="6">
    <source>
        <dbReference type="PROSITE" id="PS00028"/>
    </source>
</evidence>